<gene>
    <name evidence="3" type="ORF">RADP37_05005</name>
</gene>
<keyword evidence="3" id="KW-0548">Nucleotidyltransferase</keyword>
<dbReference type="RefSeq" id="WP_314216276.1">
    <property type="nucleotide sequence ID" value="NZ_CP025189.1"/>
</dbReference>
<evidence type="ECO:0000313" key="3">
    <source>
        <dbReference type="EMBL" id="AWV23930.1"/>
    </source>
</evidence>
<accession>A0A4Y1N1J7</accession>
<feature type="region of interest" description="Disordered" evidence="1">
    <location>
        <begin position="1"/>
        <end position="23"/>
    </location>
</feature>
<dbReference type="Pfam" id="PF06048">
    <property type="entry name" value="DUF927"/>
    <property type="match status" value="1"/>
</dbReference>
<evidence type="ECO:0000256" key="1">
    <source>
        <dbReference type="SAM" id="MobiDB-lite"/>
    </source>
</evidence>
<dbReference type="GO" id="GO:0016779">
    <property type="term" value="F:nucleotidyltransferase activity"/>
    <property type="evidence" value="ECO:0007669"/>
    <property type="project" value="UniProtKB-KW"/>
</dbReference>
<protein>
    <submittedName>
        <fullName evidence="3">DNA primase traC</fullName>
        <ecNumber evidence="3">2.7.7.-</ecNumber>
    </submittedName>
</protein>
<dbReference type="EC" id="2.7.7.-" evidence="3"/>
<feature type="compositionally biased region" description="Basic and acidic residues" evidence="1">
    <location>
        <begin position="72"/>
        <end position="82"/>
    </location>
</feature>
<evidence type="ECO:0000259" key="2">
    <source>
        <dbReference type="Pfam" id="PF06048"/>
    </source>
</evidence>
<feature type="region of interest" description="Disordered" evidence="1">
    <location>
        <begin position="68"/>
        <end position="88"/>
    </location>
</feature>
<reference evidence="3" key="1">
    <citation type="submission" date="2017-12" db="EMBL/GenBank/DDBJ databases">
        <authorList>
            <person name="Martens C."/>
            <person name="Dahlstrom E."/>
            <person name="Barbian K."/>
            <person name="Sykora L."/>
            <person name="Ricklefs S."/>
            <person name="Bruno D."/>
            <person name="Anzick I."/>
            <person name="Myles I."/>
            <person name="Datta S.K."/>
        </authorList>
    </citation>
    <scope>NUCLEOTIDE SEQUENCE</scope>
    <source>
        <strain evidence="3">AD2</strain>
    </source>
</reference>
<dbReference type="EMBL" id="CP025189">
    <property type="protein sequence ID" value="AWV23930.1"/>
    <property type="molecule type" value="Genomic_DNA"/>
</dbReference>
<keyword evidence="3" id="KW-0808">Transferase</keyword>
<organism evidence="3">
    <name type="scientific">Roseomonas mucosa</name>
    <dbReference type="NCBI Taxonomy" id="207340"/>
    <lineage>
        <taxon>Bacteria</taxon>
        <taxon>Pseudomonadati</taxon>
        <taxon>Pseudomonadota</taxon>
        <taxon>Alphaproteobacteria</taxon>
        <taxon>Acetobacterales</taxon>
        <taxon>Roseomonadaceae</taxon>
        <taxon>Roseomonas</taxon>
    </lineage>
</organism>
<sequence length="675" mass="72230">MDGSMPHPDMDDTENASAGDDKATRALEIARLAGLSRIDYAAERAAAASRLGVTVKALDQEVKSLRTQRFRQKQEEERERQKRTPGAIVWPPGFRMEERGLVFMSGDDDALPVTVCSPFKVLGESRMASGNGWGVYLEWRDRDGRLHQHNVPRSALTSDPGMLEATLADQGLRIGGTPEARMLLRRALTDMETSVRVTSVTRTGWHTPAGGASGYALADGSAIGGTAEPMVLMNPAEDAARRVAVSGSADGWRDGVAALAVGNPVAVFCIAAAFVGPLLGIAGEDGGGVHLFGPSKRGKTVTLRMAASVWGPPDKAGALRDWRTTANALEAACEEAADGLLTLDEIQQAEARDVVGAIYAMGNGGGKGRLRSDASARRRRTWRTFFLSNGEIDVPTLANKAGQRVPPGAEVRLPSIPLPASLWPELHRRSDFQALCAEITGMAVKHHGHAARAFIANLAKIQASEPDVLPTAIAKAREDFIRTHVPVGADPQVRDVARRMALIAAAGEIATDLGITAWPDGAATEAAAAIFALWCDRRGGKGSGEDAAHLAKVRLFLVQHGTSRLQMIYLNTDTGELEEVHDPARPVVNRAGWRRRLPDGSDLYLIHPDTWRAEVCEGLDPSEVARTLAEAGHLEKGEGKNYAKKMKIPGLGQTRVYVVNPSLMGETAKGREASA</sequence>
<proteinExistence type="predicted"/>
<dbReference type="AlphaFoldDB" id="A0A4Y1N1J7"/>
<feature type="domain" description="DUF927" evidence="2">
    <location>
        <begin position="94"/>
        <end position="379"/>
    </location>
</feature>
<name>A0A4Y1N1J7_9PROT</name>
<dbReference type="InterPro" id="IPR009270">
    <property type="entry name" value="DUF927"/>
</dbReference>